<dbReference type="PROSITE" id="PS00108">
    <property type="entry name" value="PROTEIN_KINASE_ST"/>
    <property type="match status" value="1"/>
</dbReference>
<evidence type="ECO:0000256" key="3">
    <source>
        <dbReference type="ARBA" id="ARBA00022679"/>
    </source>
</evidence>
<keyword evidence="9" id="KW-0325">Glycoprotein</keyword>
<keyword evidence="6" id="KW-0418">Kinase</keyword>
<evidence type="ECO:0000256" key="1">
    <source>
        <dbReference type="ARBA" id="ARBA00012513"/>
    </source>
</evidence>
<evidence type="ECO:0000313" key="14">
    <source>
        <dbReference type="Proteomes" id="UP000280104"/>
    </source>
</evidence>
<keyword evidence="5" id="KW-0547">Nucleotide-binding</keyword>
<keyword evidence="2" id="KW-0723">Serine/threonine-protein kinase</keyword>
<dbReference type="Gene3D" id="3.30.200.20">
    <property type="entry name" value="Phosphorylase Kinase, domain 1"/>
    <property type="match status" value="1"/>
</dbReference>
<dbReference type="Gene3D" id="1.10.510.10">
    <property type="entry name" value="Transferase(Phosphotransferase) domain 1"/>
    <property type="match status" value="1"/>
</dbReference>
<evidence type="ECO:0000256" key="2">
    <source>
        <dbReference type="ARBA" id="ARBA00022527"/>
    </source>
</evidence>
<name>A0A7H4LFT7_WHEAT</name>
<dbReference type="GO" id="GO:0005524">
    <property type="term" value="F:ATP binding"/>
    <property type="evidence" value="ECO:0007669"/>
    <property type="project" value="UniProtKB-KW"/>
</dbReference>
<feature type="domain" description="Protein kinase" evidence="12">
    <location>
        <begin position="23"/>
        <end position="312"/>
    </location>
</feature>
<evidence type="ECO:0000256" key="11">
    <source>
        <dbReference type="ARBA" id="ARBA00048679"/>
    </source>
</evidence>
<dbReference type="InterPro" id="IPR008271">
    <property type="entry name" value="Ser/Thr_kinase_AS"/>
</dbReference>
<dbReference type="GO" id="GO:0004674">
    <property type="term" value="F:protein serine/threonine kinase activity"/>
    <property type="evidence" value="ECO:0007669"/>
    <property type="project" value="UniProtKB-KW"/>
</dbReference>
<evidence type="ECO:0000313" key="13">
    <source>
        <dbReference type="EMBL" id="SPT17475.1"/>
    </source>
</evidence>
<accession>A0A7H4LFT7</accession>
<dbReference type="FunFam" id="1.10.510.10:FF:000060">
    <property type="entry name" value="G-type lectin S-receptor-like serine/threonine-protein kinase"/>
    <property type="match status" value="1"/>
</dbReference>
<dbReference type="PROSITE" id="PS50011">
    <property type="entry name" value="PROTEIN_KINASE_DOM"/>
    <property type="match status" value="1"/>
</dbReference>
<reference evidence="13 14" key="1">
    <citation type="submission" date="2018-05" db="EMBL/GenBank/DDBJ databases">
        <authorList>
            <person name="Thind KAUR A."/>
        </authorList>
    </citation>
    <scope>NUCLEOTIDE SEQUENCE [LARGE SCALE GENOMIC DNA]</scope>
</reference>
<dbReference type="FunFam" id="3.30.200.20:FF:000195">
    <property type="entry name" value="G-type lectin S-receptor-like serine/threonine-protein kinase"/>
    <property type="match status" value="1"/>
</dbReference>
<dbReference type="PANTHER" id="PTHR27002:SF697">
    <property type="entry name" value="OS07G0534300 PROTEIN"/>
    <property type="match status" value="1"/>
</dbReference>
<keyword evidence="4" id="KW-0732">Signal</keyword>
<evidence type="ECO:0000256" key="8">
    <source>
        <dbReference type="ARBA" id="ARBA00023157"/>
    </source>
</evidence>
<dbReference type="PIRSF" id="PIRSF000654">
    <property type="entry name" value="Integrin-linked_kinase"/>
    <property type="match status" value="1"/>
</dbReference>
<evidence type="ECO:0000256" key="7">
    <source>
        <dbReference type="ARBA" id="ARBA00022840"/>
    </source>
</evidence>
<sequence length="335" mass="37691">MGGANPEFSLYDFSKIKEATNNFSIGNKLGQGGFGPVYKGRLRNGHKIAVKRLETSSLQGLLEFQNEIQLIAKVQHKNLVKLLGCCTQGDREKMLVYEYMENKSLDYFIFDIIKGRRLNWSKRLRIIDGTAQGLLYLHNYSRICIVHRDLKASNILLDSVMNPKISDFGVARIFSSNMSESNTTRIVGTRGYIPPEYALGGGGGGCSIKTDVFSFGVLILEIISGKRTAQFYRYNGKLCNLIAYASQLWIDGKWSEMTYCPAENENQEIERCVHVALLCVQESAEDRPTMERVVTMLNTKSMSLPPPKQPAYFHVNPSEQEVSSCNITISITLER</sequence>
<organism evidence="13 14">
    <name type="scientific">Triticum aestivum</name>
    <name type="common">Wheat</name>
    <dbReference type="NCBI Taxonomy" id="4565"/>
    <lineage>
        <taxon>Eukaryota</taxon>
        <taxon>Viridiplantae</taxon>
        <taxon>Streptophyta</taxon>
        <taxon>Embryophyta</taxon>
        <taxon>Tracheophyta</taxon>
        <taxon>Spermatophyta</taxon>
        <taxon>Magnoliopsida</taxon>
        <taxon>Liliopsida</taxon>
        <taxon>Poales</taxon>
        <taxon>Poaceae</taxon>
        <taxon>BOP clade</taxon>
        <taxon>Pooideae</taxon>
        <taxon>Triticodae</taxon>
        <taxon>Triticeae</taxon>
        <taxon>Triticinae</taxon>
        <taxon>Triticum</taxon>
    </lineage>
</organism>
<evidence type="ECO:0000256" key="4">
    <source>
        <dbReference type="ARBA" id="ARBA00022729"/>
    </source>
</evidence>
<dbReference type="AlphaFoldDB" id="A0A7H4LFT7"/>
<comment type="catalytic activity">
    <reaction evidence="10">
        <text>L-threonyl-[protein] + ATP = O-phospho-L-threonyl-[protein] + ADP + H(+)</text>
        <dbReference type="Rhea" id="RHEA:46608"/>
        <dbReference type="Rhea" id="RHEA-COMP:11060"/>
        <dbReference type="Rhea" id="RHEA-COMP:11605"/>
        <dbReference type="ChEBI" id="CHEBI:15378"/>
        <dbReference type="ChEBI" id="CHEBI:30013"/>
        <dbReference type="ChEBI" id="CHEBI:30616"/>
        <dbReference type="ChEBI" id="CHEBI:61977"/>
        <dbReference type="ChEBI" id="CHEBI:456216"/>
        <dbReference type="EC" id="2.7.11.1"/>
    </reaction>
</comment>
<proteinExistence type="predicted"/>
<dbReference type="InterPro" id="IPR011009">
    <property type="entry name" value="Kinase-like_dom_sf"/>
</dbReference>
<evidence type="ECO:0000256" key="10">
    <source>
        <dbReference type="ARBA" id="ARBA00047899"/>
    </source>
</evidence>
<dbReference type="PANTHER" id="PTHR27002">
    <property type="entry name" value="RECEPTOR-LIKE SERINE/THREONINE-PROTEIN KINASE SD1-8"/>
    <property type="match status" value="1"/>
</dbReference>
<evidence type="ECO:0000256" key="9">
    <source>
        <dbReference type="ARBA" id="ARBA00023180"/>
    </source>
</evidence>
<keyword evidence="3" id="KW-0808">Transferase</keyword>
<evidence type="ECO:0000256" key="5">
    <source>
        <dbReference type="ARBA" id="ARBA00022741"/>
    </source>
</evidence>
<keyword evidence="8" id="KW-1015">Disulfide bond</keyword>
<evidence type="ECO:0000259" key="12">
    <source>
        <dbReference type="PROSITE" id="PS50011"/>
    </source>
</evidence>
<keyword evidence="7" id="KW-0067">ATP-binding</keyword>
<dbReference type="Pfam" id="PF00069">
    <property type="entry name" value="Pkinase"/>
    <property type="match status" value="1"/>
</dbReference>
<gene>
    <name evidence="13" type="ORF">CAMPLR22A2D_LOCUS2085</name>
</gene>
<dbReference type="InterPro" id="IPR000719">
    <property type="entry name" value="Prot_kinase_dom"/>
</dbReference>
<dbReference type="SMART" id="SM00220">
    <property type="entry name" value="S_TKc"/>
    <property type="match status" value="1"/>
</dbReference>
<dbReference type="CDD" id="cd14066">
    <property type="entry name" value="STKc_IRAK"/>
    <property type="match status" value="1"/>
</dbReference>
<dbReference type="Proteomes" id="UP000280104">
    <property type="component" value="Chromosome II"/>
</dbReference>
<comment type="catalytic activity">
    <reaction evidence="11">
        <text>L-seryl-[protein] + ATP = O-phospho-L-seryl-[protein] + ADP + H(+)</text>
        <dbReference type="Rhea" id="RHEA:17989"/>
        <dbReference type="Rhea" id="RHEA-COMP:9863"/>
        <dbReference type="Rhea" id="RHEA-COMP:11604"/>
        <dbReference type="ChEBI" id="CHEBI:15378"/>
        <dbReference type="ChEBI" id="CHEBI:29999"/>
        <dbReference type="ChEBI" id="CHEBI:30616"/>
        <dbReference type="ChEBI" id="CHEBI:83421"/>
        <dbReference type="ChEBI" id="CHEBI:456216"/>
        <dbReference type="EC" id="2.7.11.1"/>
    </reaction>
</comment>
<dbReference type="EMBL" id="LS480641">
    <property type="protein sequence ID" value="SPT17475.1"/>
    <property type="molecule type" value="Genomic_DNA"/>
</dbReference>
<protein>
    <recommendedName>
        <fullName evidence="1">non-specific serine/threonine protein kinase</fullName>
        <ecNumber evidence="1">2.7.11.1</ecNumber>
    </recommendedName>
</protein>
<evidence type="ECO:0000256" key="6">
    <source>
        <dbReference type="ARBA" id="ARBA00022777"/>
    </source>
</evidence>
<dbReference type="EC" id="2.7.11.1" evidence="1"/>
<dbReference type="SUPFAM" id="SSF56112">
    <property type="entry name" value="Protein kinase-like (PK-like)"/>
    <property type="match status" value="1"/>
</dbReference>